<feature type="domain" description="Ribosomal RNA methyltransferase SPB1-like C-terminal" evidence="2">
    <location>
        <begin position="2"/>
        <end position="114"/>
    </location>
</feature>
<evidence type="ECO:0000313" key="3">
    <source>
        <dbReference type="EMBL" id="KAA0194389.1"/>
    </source>
</evidence>
<dbReference type="GO" id="GO:0005634">
    <property type="term" value="C:nucleus"/>
    <property type="evidence" value="ECO:0007669"/>
    <property type="project" value="InterPro"/>
</dbReference>
<evidence type="ECO:0000259" key="2">
    <source>
        <dbReference type="Pfam" id="PF07780"/>
    </source>
</evidence>
<dbReference type="OrthoDB" id="1287559at2759"/>
<dbReference type="InterPro" id="IPR012920">
    <property type="entry name" value="rRNA_MeTfrase_SPB1-like_C"/>
</dbReference>
<dbReference type="Pfam" id="PF07780">
    <property type="entry name" value="Spb1_C"/>
    <property type="match status" value="1"/>
</dbReference>
<comment type="caution">
    <text evidence="3">The sequence shown here is derived from an EMBL/GenBank/DDBJ whole genome shotgun (WGS) entry which is preliminary data.</text>
</comment>
<organism evidence="3">
    <name type="scientific">Hyalella azteca</name>
    <name type="common">Amphipod</name>
    <dbReference type="NCBI Taxonomy" id="294128"/>
    <lineage>
        <taxon>Eukaryota</taxon>
        <taxon>Metazoa</taxon>
        <taxon>Ecdysozoa</taxon>
        <taxon>Arthropoda</taxon>
        <taxon>Crustacea</taxon>
        <taxon>Multicrustacea</taxon>
        <taxon>Malacostraca</taxon>
        <taxon>Eumalacostraca</taxon>
        <taxon>Peracarida</taxon>
        <taxon>Amphipoda</taxon>
        <taxon>Senticaudata</taxon>
        <taxon>Talitrida</taxon>
        <taxon>Talitroidea</taxon>
        <taxon>Hyalellidae</taxon>
        <taxon>Hyalella</taxon>
    </lineage>
</organism>
<dbReference type="Proteomes" id="UP000711488">
    <property type="component" value="Unassembled WGS sequence"/>
</dbReference>
<dbReference type="GO" id="GO:0008168">
    <property type="term" value="F:methyltransferase activity"/>
    <property type="evidence" value="ECO:0007669"/>
    <property type="project" value="InterPro"/>
</dbReference>
<dbReference type="EMBL" id="JQDR03010333">
    <property type="protein sequence ID" value="KAA0194389.1"/>
    <property type="molecule type" value="Genomic_DNA"/>
</dbReference>
<dbReference type="AlphaFoldDB" id="A0A6A0GZS9"/>
<name>A0A6A0GZS9_HYAAZ</name>
<feature type="compositionally biased region" description="Basic residues" evidence="1">
    <location>
        <begin position="116"/>
        <end position="128"/>
    </location>
</feature>
<gene>
    <name evidence="3" type="ORF">HAZT_HAZT001325</name>
</gene>
<protein>
    <recommendedName>
        <fullName evidence="2">Ribosomal RNA methyltransferase SPB1-like C-terminal domain-containing protein</fullName>
    </recommendedName>
</protein>
<proteinExistence type="predicted"/>
<reference evidence="3" key="1">
    <citation type="submission" date="2014-08" db="EMBL/GenBank/DDBJ databases">
        <authorList>
            <person name="Murali S."/>
            <person name="Richards S."/>
            <person name="Bandaranaike D."/>
            <person name="Bellair M."/>
            <person name="Blankenburg K."/>
            <person name="Chao H."/>
            <person name="Dinh H."/>
            <person name="Doddapaneni H."/>
            <person name="Dugan-Rocha S."/>
            <person name="Elkadiri S."/>
            <person name="Gnanaolivu R."/>
            <person name="Hughes D."/>
            <person name="Lee S."/>
            <person name="Li M."/>
            <person name="Ming W."/>
            <person name="Munidasa M."/>
            <person name="Muniz J."/>
            <person name="Nguyen L."/>
            <person name="Osuji N."/>
            <person name="Pu L.-L."/>
            <person name="Puazo M."/>
            <person name="Skinner E."/>
            <person name="Qu C."/>
            <person name="Quiroz J."/>
            <person name="Raj R."/>
            <person name="Weissenberger G."/>
            <person name="Xin Y."/>
            <person name="Zou X."/>
            <person name="Han Y."/>
            <person name="Worley K."/>
            <person name="Muzny D."/>
            <person name="Gibbs R."/>
        </authorList>
    </citation>
    <scope>NUCLEOTIDE SEQUENCE</scope>
    <source>
        <strain evidence="3">HAZT.00-mixed</strain>
        <tissue evidence="3">Whole organism</tissue>
    </source>
</reference>
<accession>A0A6A0GZS9</accession>
<dbReference type="GO" id="GO:0006364">
    <property type="term" value="P:rRNA processing"/>
    <property type="evidence" value="ECO:0007669"/>
    <property type="project" value="InterPro"/>
</dbReference>
<reference evidence="3" key="2">
    <citation type="journal article" date="2018" name="Environ. Sci. Technol.">
        <title>The Toxicogenome of Hyalella azteca: A Model for Sediment Ecotoxicology and Evolutionary Toxicology.</title>
        <authorList>
            <person name="Poynton H.C."/>
            <person name="Hasenbein S."/>
            <person name="Benoit J.B."/>
            <person name="Sepulveda M.S."/>
            <person name="Poelchau M.F."/>
            <person name="Hughes D.S.T."/>
            <person name="Murali S.C."/>
            <person name="Chen S."/>
            <person name="Glastad K.M."/>
            <person name="Goodisman M.A.D."/>
            <person name="Werren J.H."/>
            <person name="Vineis J.H."/>
            <person name="Bowen J.L."/>
            <person name="Friedrich M."/>
            <person name="Jones J."/>
            <person name="Robertson H.M."/>
            <person name="Feyereisen R."/>
            <person name="Mechler-Hickson A."/>
            <person name="Mathers N."/>
            <person name="Lee C.E."/>
            <person name="Colbourne J.K."/>
            <person name="Biales A."/>
            <person name="Johnston J.S."/>
            <person name="Wellborn G.A."/>
            <person name="Rosendale A.J."/>
            <person name="Cridge A.G."/>
            <person name="Munoz-Torres M.C."/>
            <person name="Bain P.A."/>
            <person name="Manny A.R."/>
            <person name="Major K.M."/>
            <person name="Lambert F.N."/>
            <person name="Vulpe C.D."/>
            <person name="Tuck P."/>
            <person name="Blalock B.J."/>
            <person name="Lin Y.Y."/>
            <person name="Smith M.E."/>
            <person name="Ochoa-Acuna H."/>
            <person name="Chen M.M."/>
            <person name="Childers C.P."/>
            <person name="Qu J."/>
            <person name="Dugan S."/>
            <person name="Lee S.L."/>
            <person name="Chao H."/>
            <person name="Dinh H."/>
            <person name="Han Y."/>
            <person name="Doddapaneni H."/>
            <person name="Worley K.C."/>
            <person name="Muzny D.M."/>
            <person name="Gibbs R.A."/>
            <person name="Richards S."/>
        </authorList>
    </citation>
    <scope>NUCLEOTIDE SEQUENCE</scope>
    <source>
        <strain evidence="3">HAZT.00-mixed</strain>
        <tissue evidence="3">Whole organism</tissue>
    </source>
</reference>
<feature type="region of interest" description="Disordered" evidence="1">
    <location>
        <begin position="108"/>
        <end position="128"/>
    </location>
</feature>
<reference evidence="3" key="3">
    <citation type="submission" date="2019-06" db="EMBL/GenBank/DDBJ databases">
        <authorList>
            <person name="Poynton C."/>
            <person name="Hasenbein S."/>
            <person name="Benoit J.B."/>
            <person name="Sepulveda M.S."/>
            <person name="Poelchau M.F."/>
            <person name="Murali S.C."/>
            <person name="Chen S."/>
            <person name="Glastad K.M."/>
            <person name="Werren J.H."/>
            <person name="Vineis J.H."/>
            <person name="Bowen J.L."/>
            <person name="Friedrich M."/>
            <person name="Jones J."/>
            <person name="Robertson H.M."/>
            <person name="Feyereisen R."/>
            <person name="Mechler-Hickson A."/>
            <person name="Mathers N."/>
            <person name="Lee C.E."/>
            <person name="Colbourne J.K."/>
            <person name="Biales A."/>
            <person name="Johnston J.S."/>
            <person name="Wellborn G.A."/>
            <person name="Rosendale A.J."/>
            <person name="Cridge A.G."/>
            <person name="Munoz-Torres M.C."/>
            <person name="Bain P.A."/>
            <person name="Manny A.R."/>
            <person name="Major K.M."/>
            <person name="Lambert F.N."/>
            <person name="Vulpe C.D."/>
            <person name="Tuck P."/>
            <person name="Blalock B.J."/>
            <person name="Lin Y.-Y."/>
            <person name="Smith M.E."/>
            <person name="Ochoa-Acuna H."/>
            <person name="Chen M.-J.M."/>
            <person name="Childers C.P."/>
            <person name="Qu J."/>
            <person name="Dugan S."/>
            <person name="Lee S.L."/>
            <person name="Chao H."/>
            <person name="Dinh H."/>
            <person name="Han Y."/>
            <person name="Doddapaneni H."/>
            <person name="Worley K.C."/>
            <person name="Muzny D.M."/>
            <person name="Gibbs R.A."/>
            <person name="Richards S."/>
        </authorList>
    </citation>
    <scope>NUCLEOTIDE SEQUENCE</scope>
    <source>
        <strain evidence="3">HAZT.00-mixed</strain>
        <tissue evidence="3">Whole organism</tissue>
    </source>
</reference>
<sequence length="128" mass="15225">MFKARDRAVNVRNLKKVMEAKARKQRRFKKTMQKVVKKAEAMQGSGLGDVEKKQEIKKYVIFLYKKAMSMTKKRETTYVVMSKRNKGKKPRSVKGRYKLVDARLRKDVRGKMRADARRKKFTTPKRRK</sequence>
<evidence type="ECO:0000256" key="1">
    <source>
        <dbReference type="SAM" id="MobiDB-lite"/>
    </source>
</evidence>